<proteinExistence type="predicted"/>
<evidence type="ECO:0000313" key="2">
    <source>
        <dbReference type="Proteomes" id="UP001434883"/>
    </source>
</evidence>
<protein>
    <submittedName>
        <fullName evidence="1">Uncharacterized protein</fullName>
    </submittedName>
</protein>
<accession>A0ABV0S6D9</accession>
<sequence>GVHVLQQPRNPRRPRARRWVVFLWQDCASPAASFRFSRWYSASAAVLVSHKASPGVRHLLGRSVPCESADGQCACPSSLD</sequence>
<keyword evidence="2" id="KW-1185">Reference proteome</keyword>
<dbReference type="EMBL" id="JAHRIN010068182">
    <property type="protein sequence ID" value="MEQ2215323.1"/>
    <property type="molecule type" value="Genomic_DNA"/>
</dbReference>
<dbReference type="Proteomes" id="UP001434883">
    <property type="component" value="Unassembled WGS sequence"/>
</dbReference>
<name>A0ABV0S6D9_9TELE</name>
<feature type="non-terminal residue" evidence="1">
    <location>
        <position position="1"/>
    </location>
</feature>
<organism evidence="1 2">
    <name type="scientific">Xenoophorus captivus</name>
    <dbReference type="NCBI Taxonomy" id="1517983"/>
    <lineage>
        <taxon>Eukaryota</taxon>
        <taxon>Metazoa</taxon>
        <taxon>Chordata</taxon>
        <taxon>Craniata</taxon>
        <taxon>Vertebrata</taxon>
        <taxon>Euteleostomi</taxon>
        <taxon>Actinopterygii</taxon>
        <taxon>Neopterygii</taxon>
        <taxon>Teleostei</taxon>
        <taxon>Neoteleostei</taxon>
        <taxon>Acanthomorphata</taxon>
        <taxon>Ovalentaria</taxon>
        <taxon>Atherinomorphae</taxon>
        <taxon>Cyprinodontiformes</taxon>
        <taxon>Goodeidae</taxon>
        <taxon>Xenoophorus</taxon>
    </lineage>
</organism>
<reference evidence="1 2" key="1">
    <citation type="submission" date="2021-06" db="EMBL/GenBank/DDBJ databases">
        <authorList>
            <person name="Palmer J.M."/>
        </authorList>
    </citation>
    <scope>NUCLEOTIDE SEQUENCE [LARGE SCALE GENOMIC DNA]</scope>
    <source>
        <strain evidence="1 2">XC_2019</strain>
        <tissue evidence="1">Muscle</tissue>
    </source>
</reference>
<gene>
    <name evidence="1" type="ORF">XENOCAPTIV_030685</name>
</gene>
<comment type="caution">
    <text evidence="1">The sequence shown here is derived from an EMBL/GenBank/DDBJ whole genome shotgun (WGS) entry which is preliminary data.</text>
</comment>
<evidence type="ECO:0000313" key="1">
    <source>
        <dbReference type="EMBL" id="MEQ2215323.1"/>
    </source>
</evidence>